<evidence type="ECO:0000313" key="2">
    <source>
        <dbReference type="Proteomes" id="UP001138500"/>
    </source>
</evidence>
<comment type="caution">
    <text evidence="1">The sequence shown here is derived from an EMBL/GenBank/DDBJ whole genome shotgun (WGS) entry which is preliminary data.</text>
</comment>
<name>A0A9W7SYV8_9PEZI</name>
<dbReference type="OrthoDB" id="10420661at2759"/>
<sequence>MNTSTPKVGTRPASNSSLWARDPLTNAEIVWCDRAGEWIIFIKTNETDSAEKAVDMLLQSTRDVLTECYEDNVVKGEEAERRDIDWLDYYYQQFRPDHSIELGPIWRHN</sequence>
<evidence type="ECO:0000313" key="1">
    <source>
        <dbReference type="EMBL" id="KAH9842188.1"/>
    </source>
</evidence>
<dbReference type="AlphaFoldDB" id="A0A9W7SYV8"/>
<reference evidence="1 2" key="1">
    <citation type="journal article" date="2018" name="IMA Fungus">
        <title>IMA Genome-F 10: Nine draft genome sequences of Claviceps purpurea s.lat., including C. arundinis, C. humidiphila, and C. cf. spartinae, pseudomolecules for the pitch canker pathogen Fusarium circinatum, draft genome of Davidsoniella eucalypti, Grosmannia galeiformis, Quambalaria eucalypti, and Teratosphaeria destructans.</title>
        <authorList>
            <person name="Wingfield B.D."/>
            <person name="Liu M."/>
            <person name="Nguyen H.D."/>
            <person name="Lane F.A."/>
            <person name="Morgan S.W."/>
            <person name="De Vos L."/>
            <person name="Wilken P.M."/>
            <person name="Duong T.A."/>
            <person name="Aylward J."/>
            <person name="Coetzee M.P."/>
            <person name="Dadej K."/>
            <person name="De Beer Z.W."/>
            <person name="Findlay W."/>
            <person name="Havenga M."/>
            <person name="Kolarik M."/>
            <person name="Menzies J.G."/>
            <person name="Naidoo K."/>
            <person name="Pochopski O."/>
            <person name="Shoukouhi P."/>
            <person name="Santana Q.C."/>
            <person name="Seifert K.A."/>
            <person name="Soal N."/>
            <person name="Steenkamp E.T."/>
            <person name="Tatham C.T."/>
            <person name="van der Nest M.A."/>
            <person name="Wingfield M.J."/>
        </authorList>
    </citation>
    <scope>NUCLEOTIDE SEQUENCE [LARGE SCALE GENOMIC DNA]</scope>
    <source>
        <strain evidence="1">CMW44962</strain>
    </source>
</reference>
<gene>
    <name evidence="1" type="ORF">Tdes44962_MAKER01566</name>
</gene>
<accession>A0A9W7SYV8</accession>
<dbReference type="EMBL" id="RIBY02000446">
    <property type="protein sequence ID" value="KAH9842188.1"/>
    <property type="molecule type" value="Genomic_DNA"/>
</dbReference>
<keyword evidence="2" id="KW-1185">Reference proteome</keyword>
<dbReference type="Proteomes" id="UP001138500">
    <property type="component" value="Unassembled WGS sequence"/>
</dbReference>
<reference evidence="1 2" key="2">
    <citation type="journal article" date="2021" name="Curr. Genet.">
        <title>Genetic response to nitrogen starvation in the aggressive Eucalyptus foliar pathogen Teratosphaeria destructans.</title>
        <authorList>
            <person name="Havenga M."/>
            <person name="Wingfield B.D."/>
            <person name="Wingfield M.J."/>
            <person name="Dreyer L.L."/>
            <person name="Roets F."/>
            <person name="Aylward J."/>
        </authorList>
    </citation>
    <scope>NUCLEOTIDE SEQUENCE [LARGE SCALE GENOMIC DNA]</scope>
    <source>
        <strain evidence="1">CMW44962</strain>
    </source>
</reference>
<protein>
    <submittedName>
        <fullName evidence="1">Uncharacterized protein</fullName>
    </submittedName>
</protein>
<organism evidence="1 2">
    <name type="scientific">Teratosphaeria destructans</name>
    <dbReference type="NCBI Taxonomy" id="418781"/>
    <lineage>
        <taxon>Eukaryota</taxon>
        <taxon>Fungi</taxon>
        <taxon>Dikarya</taxon>
        <taxon>Ascomycota</taxon>
        <taxon>Pezizomycotina</taxon>
        <taxon>Dothideomycetes</taxon>
        <taxon>Dothideomycetidae</taxon>
        <taxon>Mycosphaerellales</taxon>
        <taxon>Teratosphaeriaceae</taxon>
        <taxon>Teratosphaeria</taxon>
    </lineage>
</organism>
<proteinExistence type="predicted"/>